<evidence type="ECO:0000313" key="1">
    <source>
        <dbReference type="EMBL" id="NJB97702.1"/>
    </source>
</evidence>
<dbReference type="AlphaFoldDB" id="A0A7X5XYG6"/>
<dbReference type="RefSeq" id="WP_125971958.1">
    <property type="nucleotide sequence ID" value="NZ_BAAADY010000006.1"/>
</dbReference>
<dbReference type="Proteomes" id="UP000531251">
    <property type="component" value="Unassembled WGS sequence"/>
</dbReference>
<evidence type="ECO:0000313" key="2">
    <source>
        <dbReference type="Proteomes" id="UP000531251"/>
    </source>
</evidence>
<name>A0A7X5XYG6_9SPHN</name>
<keyword evidence="2" id="KW-1185">Reference proteome</keyword>
<organism evidence="1 2">
    <name type="scientific">Sphingomonas trueperi</name>
    <dbReference type="NCBI Taxonomy" id="53317"/>
    <lineage>
        <taxon>Bacteria</taxon>
        <taxon>Pseudomonadati</taxon>
        <taxon>Pseudomonadota</taxon>
        <taxon>Alphaproteobacteria</taxon>
        <taxon>Sphingomonadales</taxon>
        <taxon>Sphingomonadaceae</taxon>
        <taxon>Sphingomonas</taxon>
    </lineage>
</organism>
<comment type="caution">
    <text evidence="1">The sequence shown here is derived from an EMBL/GenBank/DDBJ whole genome shotgun (WGS) entry which is preliminary data.</text>
</comment>
<dbReference type="EMBL" id="JAATJB010000005">
    <property type="protein sequence ID" value="NJB97702.1"/>
    <property type="molecule type" value="Genomic_DNA"/>
</dbReference>
<gene>
    <name evidence="1" type="ORF">GGR89_002017</name>
</gene>
<sequence length="198" mass="21746">MVLMRWFGRGEIRRWRDLHVAMARAVLQQAAADLVESFDADLSQADWRDGLIEQTRFVATRIAPVVRQVADPLARRVIEEADRALAPIAFHHLQWRPLPVDANLMRDMMEELGDWAAAGGAALTGLVRGAATGLPIAGGLGRGGPASDWMRLRAEARLRAKVHAYVHATVVQGPKGRPALLEHVVALLQDTARHAQPL</sequence>
<reference evidence="1 2" key="1">
    <citation type="submission" date="2020-03" db="EMBL/GenBank/DDBJ databases">
        <title>Genomic Encyclopedia of Type Strains, Phase IV (KMG-IV): sequencing the most valuable type-strain genomes for metagenomic binning, comparative biology and taxonomic classification.</title>
        <authorList>
            <person name="Goeker M."/>
        </authorList>
    </citation>
    <scope>NUCLEOTIDE SEQUENCE [LARGE SCALE GENOMIC DNA]</scope>
    <source>
        <strain evidence="1 2">DSM 7225</strain>
    </source>
</reference>
<protein>
    <submittedName>
        <fullName evidence="1">Uncharacterized protein</fullName>
    </submittedName>
</protein>
<proteinExistence type="predicted"/>
<accession>A0A7X5XYG6</accession>